<dbReference type="Gene3D" id="3.40.50.300">
    <property type="entry name" value="P-loop containing nucleotide triphosphate hydrolases"/>
    <property type="match status" value="1"/>
</dbReference>
<dbReference type="InterPro" id="IPR027417">
    <property type="entry name" value="P-loop_NTPase"/>
</dbReference>
<dbReference type="OrthoDB" id="163438at2759"/>
<evidence type="ECO:0000313" key="5">
    <source>
        <dbReference type="Proteomes" id="UP000807342"/>
    </source>
</evidence>
<name>A0A9P5X1N4_9AGAR</name>
<dbReference type="Pfam" id="PF24883">
    <property type="entry name" value="NPHP3_N"/>
    <property type="match status" value="1"/>
</dbReference>
<feature type="domain" description="Nephrocystin 3-like N-terminal" evidence="3">
    <location>
        <begin position="104"/>
        <end position="260"/>
    </location>
</feature>
<feature type="region of interest" description="Disordered" evidence="2">
    <location>
        <begin position="1"/>
        <end position="32"/>
    </location>
</feature>
<gene>
    <name evidence="4" type="ORF">P691DRAFT_810320</name>
</gene>
<organism evidence="4 5">
    <name type="scientific">Macrolepiota fuliginosa MF-IS2</name>
    <dbReference type="NCBI Taxonomy" id="1400762"/>
    <lineage>
        <taxon>Eukaryota</taxon>
        <taxon>Fungi</taxon>
        <taxon>Dikarya</taxon>
        <taxon>Basidiomycota</taxon>
        <taxon>Agaricomycotina</taxon>
        <taxon>Agaricomycetes</taxon>
        <taxon>Agaricomycetidae</taxon>
        <taxon>Agaricales</taxon>
        <taxon>Agaricineae</taxon>
        <taxon>Agaricaceae</taxon>
        <taxon>Macrolepiota</taxon>
    </lineage>
</organism>
<keyword evidence="1" id="KW-0677">Repeat</keyword>
<evidence type="ECO:0000256" key="1">
    <source>
        <dbReference type="ARBA" id="ARBA00022737"/>
    </source>
</evidence>
<sequence>MSVLSKDTPINKATPARQSLRTRIKRKGAKRKTSIHDFSINNLTQVEATNNTQINVSNGGSKGSGLRILLEKSIPGASHDSSDRYPPPRCHPGTRTQYIQMLTTWGHNTNSHPERIAWLNSLAAVGKSAIAQTCAETLGDRLGAAFFFSRPNHRDKPNRFFTSISYQLAVKYDSFSDIVDSNIIRNPTLVDKALPHQFQDLIVAPIQKLKRKGEELPELVIIVDGLDECADVGAQEDIVRIIAQSAQKQSTPFLWIFLSRPELHLVGVFNSAEVKAITLPIELHISREVDGEIAMFLTDKFRETARKHPQLPSPWPSEEEVWLIVDLSDGRFACADAVSRFIGDDDSAGPQEQLHDILHLAREYSAQENRGRSLTGLDGFYTLMMERVPPKQLQTVLWILLLTRTNIINVEAQTIANALELSESQFRNACRSLHSVMAITRPPPPQRHSGVTITINNPPRLGFYHASFMDFLGDPARSKRFCIWLDWPVTLLAGLIPRFNRVQVNHANDKYIAGLTSIWDRYLPNYNYDYVGCAFLDLLVLVDVGDQRLKALNDFDFRKASFGRGWSTHTRTIPQESELIRRATIKNTFWSGWWGVWFELLRGRVHVVGHGKKKALLISNRHELHARPYSKRGNKELLAQIHKESPGIWRVDS</sequence>
<evidence type="ECO:0000313" key="4">
    <source>
        <dbReference type="EMBL" id="KAF9442637.1"/>
    </source>
</evidence>
<dbReference type="EMBL" id="MU151591">
    <property type="protein sequence ID" value="KAF9442637.1"/>
    <property type="molecule type" value="Genomic_DNA"/>
</dbReference>
<evidence type="ECO:0000259" key="3">
    <source>
        <dbReference type="Pfam" id="PF24883"/>
    </source>
</evidence>
<proteinExistence type="predicted"/>
<dbReference type="AlphaFoldDB" id="A0A9P5X1N4"/>
<dbReference type="PANTHER" id="PTHR10039:SF17">
    <property type="entry name" value="FUNGAL STAND N-TERMINAL GOODBYE DOMAIN-CONTAINING PROTEIN-RELATED"/>
    <property type="match status" value="1"/>
</dbReference>
<protein>
    <recommendedName>
        <fullName evidence="3">Nephrocystin 3-like N-terminal domain-containing protein</fullName>
    </recommendedName>
</protein>
<keyword evidence="5" id="KW-1185">Reference proteome</keyword>
<accession>A0A9P5X1N4</accession>
<dbReference type="Proteomes" id="UP000807342">
    <property type="component" value="Unassembled WGS sequence"/>
</dbReference>
<reference evidence="4" key="1">
    <citation type="submission" date="2020-11" db="EMBL/GenBank/DDBJ databases">
        <authorList>
            <consortium name="DOE Joint Genome Institute"/>
            <person name="Ahrendt S."/>
            <person name="Riley R."/>
            <person name="Andreopoulos W."/>
            <person name="Labutti K."/>
            <person name="Pangilinan J."/>
            <person name="Ruiz-Duenas F.J."/>
            <person name="Barrasa J.M."/>
            <person name="Sanchez-Garcia M."/>
            <person name="Camarero S."/>
            <person name="Miyauchi S."/>
            <person name="Serrano A."/>
            <person name="Linde D."/>
            <person name="Babiker R."/>
            <person name="Drula E."/>
            <person name="Ayuso-Fernandez I."/>
            <person name="Pacheco R."/>
            <person name="Padilla G."/>
            <person name="Ferreira P."/>
            <person name="Barriuso J."/>
            <person name="Kellner H."/>
            <person name="Castanera R."/>
            <person name="Alfaro M."/>
            <person name="Ramirez L."/>
            <person name="Pisabarro A.G."/>
            <person name="Kuo A."/>
            <person name="Tritt A."/>
            <person name="Lipzen A."/>
            <person name="He G."/>
            <person name="Yan M."/>
            <person name="Ng V."/>
            <person name="Cullen D."/>
            <person name="Martin F."/>
            <person name="Rosso M.-N."/>
            <person name="Henrissat B."/>
            <person name="Hibbett D."/>
            <person name="Martinez A.T."/>
            <person name="Grigoriev I.V."/>
        </authorList>
    </citation>
    <scope>NUCLEOTIDE SEQUENCE</scope>
    <source>
        <strain evidence="4">MF-IS2</strain>
    </source>
</reference>
<dbReference type="InterPro" id="IPR056884">
    <property type="entry name" value="NPHP3-like_N"/>
</dbReference>
<dbReference type="PANTHER" id="PTHR10039">
    <property type="entry name" value="AMELOGENIN"/>
    <property type="match status" value="1"/>
</dbReference>
<comment type="caution">
    <text evidence="4">The sequence shown here is derived from an EMBL/GenBank/DDBJ whole genome shotgun (WGS) entry which is preliminary data.</text>
</comment>
<evidence type="ECO:0000256" key="2">
    <source>
        <dbReference type="SAM" id="MobiDB-lite"/>
    </source>
</evidence>
<feature type="compositionally biased region" description="Basic residues" evidence="2">
    <location>
        <begin position="20"/>
        <end position="32"/>
    </location>
</feature>